<organism evidence="7">
    <name type="scientific">Staphylococcus hominis</name>
    <dbReference type="NCBI Taxonomy" id="1290"/>
    <lineage>
        <taxon>Bacteria</taxon>
        <taxon>Bacillati</taxon>
        <taxon>Bacillota</taxon>
        <taxon>Bacilli</taxon>
        <taxon>Bacillales</taxon>
        <taxon>Staphylococcaceae</taxon>
        <taxon>Staphylococcus</taxon>
    </lineage>
</organism>
<dbReference type="Gene3D" id="3.30.300.30">
    <property type="match status" value="1"/>
</dbReference>
<dbReference type="PANTHER" id="PTHR43201">
    <property type="entry name" value="ACYL-COA SYNTHETASE"/>
    <property type="match status" value="1"/>
</dbReference>
<dbReference type="Pfam" id="PF13193">
    <property type="entry name" value="AMP-binding_C"/>
    <property type="match status" value="1"/>
</dbReference>
<evidence type="ECO:0000313" key="7">
    <source>
        <dbReference type="EMBL" id="AVI05937.1"/>
    </source>
</evidence>
<dbReference type="SUPFAM" id="SSF56801">
    <property type="entry name" value="Acetyl-CoA synthetase-like"/>
    <property type="match status" value="1"/>
</dbReference>
<dbReference type="EMBL" id="CP054550">
    <property type="protein sequence ID" value="QKQ29052.1"/>
    <property type="molecule type" value="Genomic_DNA"/>
</dbReference>
<dbReference type="InterPro" id="IPR045851">
    <property type="entry name" value="AMP-bd_C_sf"/>
</dbReference>
<evidence type="ECO:0000313" key="8">
    <source>
        <dbReference type="EMBL" id="MCM5671949.1"/>
    </source>
</evidence>
<protein>
    <recommendedName>
        <fullName evidence="2">Putative long chain fatty acid-CoA ligase VraA</fullName>
    </recommendedName>
    <alternativeName>
        <fullName evidence="4">Acyl-CoA synthetase</fullName>
    </alternativeName>
</protein>
<evidence type="ECO:0000256" key="1">
    <source>
        <dbReference type="ARBA" id="ARBA00006432"/>
    </source>
</evidence>
<evidence type="ECO:0000259" key="5">
    <source>
        <dbReference type="Pfam" id="PF00501"/>
    </source>
</evidence>
<dbReference type="Proteomes" id="UP000509636">
    <property type="component" value="Chromosome"/>
</dbReference>
<dbReference type="EMBL" id="JAGHKT020000004">
    <property type="protein sequence ID" value="MCM5671949.1"/>
    <property type="molecule type" value="Genomic_DNA"/>
</dbReference>
<evidence type="ECO:0000313" key="9">
    <source>
        <dbReference type="EMBL" id="QKQ29052.1"/>
    </source>
</evidence>
<comment type="similarity">
    <text evidence="1">Belongs to the ATP-dependent AMP-binding enzyme family.</text>
</comment>
<dbReference type="InterPro" id="IPR020845">
    <property type="entry name" value="AMP-binding_CS"/>
</dbReference>
<reference evidence="9 10" key="2">
    <citation type="submission" date="2019-09" db="EMBL/GenBank/DDBJ databases">
        <title>FDA dAtabase for Regulatory Grade micrObial Sequences (FDA-ARGOS): Supporting development and validation of Infectious Disease Dx tests.</title>
        <authorList>
            <person name="Sciortino C."/>
            <person name="Tallon L."/>
            <person name="Sadzewicz L."/>
            <person name="Vavikolanu K."/>
            <person name="Mehta A."/>
            <person name="Aluvathingal J."/>
            <person name="Nadendla S."/>
            <person name="Nandy P."/>
            <person name="Geyer C."/>
            <person name="Yan Y."/>
            <person name="Sichtig H."/>
        </authorList>
    </citation>
    <scope>NUCLEOTIDE SEQUENCE [LARGE SCALE GENOMIC DNA]</scope>
    <source>
        <strain evidence="9 10">FDAARGOS_661</strain>
    </source>
</reference>
<gene>
    <name evidence="7" type="ORF">AZE34_03840</name>
    <name evidence="9" type="ORF">FOB69_06845</name>
    <name evidence="8" type="ORF">J7T32_004095</name>
</gene>
<name>A0A3S7GU34_STAHO</name>
<dbReference type="AlphaFoldDB" id="A0A3S7GU34"/>
<dbReference type="PROSITE" id="PS00455">
    <property type="entry name" value="AMP_BINDING"/>
    <property type="match status" value="1"/>
</dbReference>
<sequence length="461" mass="52694">MLEILNKLNHYSVEQPDMIALSFEEDVLTYQELYTAIQQLKSVFMHLPKGSRVGLLSKSPLHNMLNYFAILEQGSIPCFLDDQWSEVTIHQLIETYHIDYLVDEQHRLIKTTSSETYPTYLNEQSQVHQLLHIGFTSGTTGLPKAYYRNEPSWLASYKENEKLLRHKENILVAPGPLAHSLSLYTCIYALYTGRTFIGQTRFNATKLVSKMKQQTTNSALFLVPTMLHAITKINHDHLHLTTILSSGAKLSSSLFKRIAETFQHANIIEFFGTSEASFISYNINRKASVDSVGYIFQNVTIGLEEKDKNHIGLLNVKSNMIFSGYVNQSVVLPETWIKTGDYAYIKDNQLYLVSRQNERLIIGGKNVYPQVIEQMIKNIDGVEEAIVIGEPHPRFGEIAVLLYTGSIELEYQTVRQHIMKVLSRYDVPSKFIKVDSMQYTQSGKVARNKMRTAYVKGDFKL</sequence>
<dbReference type="InterPro" id="IPR000873">
    <property type="entry name" value="AMP-dep_synth/lig_dom"/>
</dbReference>
<dbReference type="EMBL" id="CP014567">
    <property type="protein sequence ID" value="AVI05937.1"/>
    <property type="molecule type" value="Genomic_DNA"/>
</dbReference>
<evidence type="ECO:0000313" key="10">
    <source>
        <dbReference type="Proteomes" id="UP000509636"/>
    </source>
</evidence>
<dbReference type="GO" id="GO:0006631">
    <property type="term" value="P:fatty acid metabolic process"/>
    <property type="evidence" value="ECO:0007669"/>
    <property type="project" value="TreeGrafter"/>
</dbReference>
<reference evidence="8 11" key="3">
    <citation type="submission" date="2022-06" db="EMBL/GenBank/DDBJ databases">
        <title>Staphylococcus hominis ShoR14 genome sequence.</title>
        <authorList>
            <person name="Yeo C.C."/>
            <person name="Chew C.H."/>
            <person name="Che Hamzah A.M."/>
            <person name="Al-Trad E.I."/>
        </authorList>
    </citation>
    <scope>NUCLEOTIDE SEQUENCE [LARGE SCALE GENOMIC DNA]</scope>
    <source>
        <strain evidence="8 11">ShoR14</strain>
    </source>
</reference>
<evidence type="ECO:0000256" key="3">
    <source>
        <dbReference type="ARBA" id="ARBA00022598"/>
    </source>
</evidence>
<dbReference type="PANTHER" id="PTHR43201:SF5">
    <property type="entry name" value="MEDIUM-CHAIN ACYL-COA LIGASE ACSF2, MITOCHONDRIAL"/>
    <property type="match status" value="1"/>
</dbReference>
<evidence type="ECO:0000256" key="4">
    <source>
        <dbReference type="ARBA" id="ARBA00032875"/>
    </source>
</evidence>
<keyword evidence="11" id="KW-1185">Reference proteome</keyword>
<dbReference type="RefSeq" id="WP_017176056.1">
    <property type="nucleotide sequence ID" value="NZ_CP014567.1"/>
</dbReference>
<dbReference type="Proteomes" id="UP000665944">
    <property type="component" value="Unassembled WGS sequence"/>
</dbReference>
<keyword evidence="3 7" id="KW-0436">Ligase</keyword>
<dbReference type="Gene3D" id="3.40.50.12780">
    <property type="entry name" value="N-terminal domain of ligase-like"/>
    <property type="match status" value="1"/>
</dbReference>
<reference evidence="7" key="1">
    <citation type="submission" date="2016-02" db="EMBL/GenBank/DDBJ databases">
        <title>Genomic sequence of a clinical Staphylococcus hominis isolate.</title>
        <authorList>
            <person name="McClure J.M."/>
            <person name="Zhang K."/>
        </authorList>
    </citation>
    <scope>NUCLEOTIDE SEQUENCE</scope>
    <source>
        <strain evidence="7">C34847</strain>
    </source>
</reference>
<evidence type="ECO:0000313" key="11">
    <source>
        <dbReference type="Proteomes" id="UP000665944"/>
    </source>
</evidence>
<dbReference type="GO" id="GO:0031956">
    <property type="term" value="F:medium-chain fatty acid-CoA ligase activity"/>
    <property type="evidence" value="ECO:0007669"/>
    <property type="project" value="TreeGrafter"/>
</dbReference>
<dbReference type="InterPro" id="IPR042099">
    <property type="entry name" value="ANL_N_sf"/>
</dbReference>
<evidence type="ECO:0000259" key="6">
    <source>
        <dbReference type="Pfam" id="PF13193"/>
    </source>
</evidence>
<dbReference type="InterPro" id="IPR025110">
    <property type="entry name" value="AMP-bd_C"/>
</dbReference>
<proteinExistence type="inferred from homology"/>
<feature type="domain" description="AMP-dependent synthetase/ligase" evidence="5">
    <location>
        <begin position="14"/>
        <end position="325"/>
    </location>
</feature>
<dbReference type="Pfam" id="PF00501">
    <property type="entry name" value="AMP-binding"/>
    <property type="match status" value="1"/>
</dbReference>
<accession>A0A3S7GU34</accession>
<evidence type="ECO:0000256" key="2">
    <source>
        <dbReference type="ARBA" id="ARBA00017625"/>
    </source>
</evidence>
<feature type="domain" description="AMP-binding enzyme C-terminal" evidence="6">
    <location>
        <begin position="372"/>
        <end position="444"/>
    </location>
</feature>